<name>A0ABN2MYX3_9PSEU</name>
<dbReference type="SUPFAM" id="SSF54427">
    <property type="entry name" value="NTF2-like"/>
    <property type="match status" value="1"/>
</dbReference>
<evidence type="ECO:0000259" key="1">
    <source>
        <dbReference type="Pfam" id="PF13577"/>
    </source>
</evidence>
<dbReference type="Proteomes" id="UP001500449">
    <property type="component" value="Unassembled WGS sequence"/>
</dbReference>
<evidence type="ECO:0000313" key="3">
    <source>
        <dbReference type="Proteomes" id="UP001500449"/>
    </source>
</evidence>
<dbReference type="RefSeq" id="WP_344415605.1">
    <property type="nucleotide sequence ID" value="NZ_BAAAQK010000005.1"/>
</dbReference>
<dbReference type="Gene3D" id="3.10.450.50">
    <property type="match status" value="1"/>
</dbReference>
<feature type="domain" description="SnoaL-like" evidence="1">
    <location>
        <begin position="9"/>
        <end position="138"/>
    </location>
</feature>
<dbReference type="InterPro" id="IPR032710">
    <property type="entry name" value="NTF2-like_dom_sf"/>
</dbReference>
<comment type="caution">
    <text evidence="2">The sequence shown here is derived from an EMBL/GenBank/DDBJ whole genome shotgun (WGS) entry which is preliminary data.</text>
</comment>
<protein>
    <recommendedName>
        <fullName evidence="1">SnoaL-like domain-containing protein</fullName>
    </recommendedName>
</protein>
<accession>A0ABN2MYX3</accession>
<dbReference type="EMBL" id="BAAAQK010000005">
    <property type="protein sequence ID" value="GAA1844064.1"/>
    <property type="molecule type" value="Genomic_DNA"/>
</dbReference>
<dbReference type="InterPro" id="IPR037401">
    <property type="entry name" value="SnoaL-like"/>
</dbReference>
<proteinExistence type="predicted"/>
<keyword evidence="3" id="KW-1185">Reference proteome</keyword>
<gene>
    <name evidence="2" type="ORF">GCM10009836_24300</name>
</gene>
<reference evidence="2 3" key="1">
    <citation type="journal article" date="2019" name="Int. J. Syst. Evol. Microbiol.">
        <title>The Global Catalogue of Microorganisms (GCM) 10K type strain sequencing project: providing services to taxonomists for standard genome sequencing and annotation.</title>
        <authorList>
            <consortium name="The Broad Institute Genomics Platform"/>
            <consortium name="The Broad Institute Genome Sequencing Center for Infectious Disease"/>
            <person name="Wu L."/>
            <person name="Ma J."/>
        </authorList>
    </citation>
    <scope>NUCLEOTIDE SEQUENCE [LARGE SCALE GENOMIC DNA]</scope>
    <source>
        <strain evidence="2 3">JCM 16009</strain>
    </source>
</reference>
<sequence length="156" mass="17017">MSADLTAVRVATRALADEYAHAVDVHDLDRASELFAPEGALVVAAIRSGVRAEGEWIEIVGPAAVRKALGRTGPGTATMHAVVGSVVREGASPGLYEGSVSATARHVSEEDPTSVETWVMRYADRYVNRDGRWLFTRRQLHRLWVERHPVTDFVPG</sequence>
<dbReference type="Pfam" id="PF13577">
    <property type="entry name" value="SnoaL_4"/>
    <property type="match status" value="1"/>
</dbReference>
<evidence type="ECO:0000313" key="2">
    <source>
        <dbReference type="EMBL" id="GAA1844064.1"/>
    </source>
</evidence>
<organism evidence="2 3">
    <name type="scientific">Pseudonocardia ailaonensis</name>
    <dbReference type="NCBI Taxonomy" id="367279"/>
    <lineage>
        <taxon>Bacteria</taxon>
        <taxon>Bacillati</taxon>
        <taxon>Actinomycetota</taxon>
        <taxon>Actinomycetes</taxon>
        <taxon>Pseudonocardiales</taxon>
        <taxon>Pseudonocardiaceae</taxon>
        <taxon>Pseudonocardia</taxon>
    </lineage>
</organism>